<dbReference type="Gene3D" id="1.20.1260.100">
    <property type="entry name" value="TspO/MBR protein"/>
    <property type="match status" value="1"/>
</dbReference>
<evidence type="ECO:0000256" key="2">
    <source>
        <dbReference type="ARBA" id="ARBA00007524"/>
    </source>
</evidence>
<dbReference type="PANTHER" id="PTHR10057">
    <property type="entry name" value="PERIPHERAL-TYPE BENZODIAZEPINE RECEPTOR"/>
    <property type="match status" value="1"/>
</dbReference>
<proteinExistence type="inferred from homology"/>
<dbReference type="GO" id="GO:0016020">
    <property type="term" value="C:membrane"/>
    <property type="evidence" value="ECO:0007669"/>
    <property type="project" value="UniProtKB-SubCell"/>
</dbReference>
<reference evidence="7 8" key="1">
    <citation type="submission" date="2018-12" db="EMBL/GenBank/DDBJ databases">
        <authorList>
            <consortium name="Pathogen Informatics"/>
        </authorList>
    </citation>
    <scope>NUCLEOTIDE SEQUENCE [LARGE SCALE GENOMIC DNA]</scope>
    <source>
        <strain evidence="7 8">NCTC10485</strain>
    </source>
</reference>
<name>A0A448I742_MYCCI</name>
<dbReference type="PANTHER" id="PTHR10057:SF0">
    <property type="entry name" value="TRANSLOCATOR PROTEIN"/>
    <property type="match status" value="1"/>
</dbReference>
<dbReference type="AlphaFoldDB" id="A0A448I742"/>
<feature type="transmembrane region" description="Helical" evidence="6">
    <location>
        <begin position="140"/>
        <end position="158"/>
    </location>
</feature>
<dbReference type="FunFam" id="1.20.1260.100:FF:000001">
    <property type="entry name" value="translocator protein 2"/>
    <property type="match status" value="1"/>
</dbReference>
<gene>
    <name evidence="7" type="ORF">NCTC10485_02437</name>
</gene>
<dbReference type="Proteomes" id="UP000282551">
    <property type="component" value="Chromosome"/>
</dbReference>
<evidence type="ECO:0000256" key="4">
    <source>
        <dbReference type="ARBA" id="ARBA00022989"/>
    </source>
</evidence>
<evidence type="ECO:0000313" key="7">
    <source>
        <dbReference type="EMBL" id="VEG48144.1"/>
    </source>
</evidence>
<dbReference type="RefSeq" id="WP_126333982.1">
    <property type="nucleotide sequence ID" value="NZ_AP022604.1"/>
</dbReference>
<comment type="similarity">
    <text evidence="2">Belongs to the TspO/BZRP family.</text>
</comment>
<dbReference type="InterPro" id="IPR038330">
    <property type="entry name" value="TspO/MBR-related_sf"/>
</dbReference>
<protein>
    <submittedName>
        <fullName evidence="7">Tryptophan-rich sensory protein</fullName>
    </submittedName>
</protein>
<evidence type="ECO:0000313" key="8">
    <source>
        <dbReference type="Proteomes" id="UP000282551"/>
    </source>
</evidence>
<accession>A0A448I742</accession>
<dbReference type="Pfam" id="PF03073">
    <property type="entry name" value="TspO_MBR"/>
    <property type="match status" value="1"/>
</dbReference>
<keyword evidence="8" id="KW-1185">Reference proteome</keyword>
<keyword evidence="4 6" id="KW-1133">Transmembrane helix</keyword>
<evidence type="ECO:0000256" key="5">
    <source>
        <dbReference type="ARBA" id="ARBA00023136"/>
    </source>
</evidence>
<dbReference type="EMBL" id="LR134355">
    <property type="protein sequence ID" value="VEG48144.1"/>
    <property type="molecule type" value="Genomic_DNA"/>
</dbReference>
<keyword evidence="3 6" id="KW-0812">Transmembrane</keyword>
<dbReference type="InterPro" id="IPR004307">
    <property type="entry name" value="TspO_MBR"/>
</dbReference>
<organism evidence="7 8">
    <name type="scientific">Mycolicibacterium chitae</name>
    <name type="common">Mycobacterium chitae</name>
    <dbReference type="NCBI Taxonomy" id="1792"/>
    <lineage>
        <taxon>Bacteria</taxon>
        <taxon>Bacillati</taxon>
        <taxon>Actinomycetota</taxon>
        <taxon>Actinomycetes</taxon>
        <taxon>Mycobacteriales</taxon>
        <taxon>Mycobacteriaceae</taxon>
        <taxon>Mycolicibacterium</taxon>
    </lineage>
</organism>
<dbReference type="GO" id="GO:0033013">
    <property type="term" value="P:tetrapyrrole metabolic process"/>
    <property type="evidence" value="ECO:0007669"/>
    <property type="project" value="UniProtKB-ARBA"/>
</dbReference>
<comment type="subcellular location">
    <subcellularLocation>
        <location evidence="1">Membrane</location>
        <topology evidence="1">Multi-pass membrane protein</topology>
    </subcellularLocation>
</comment>
<dbReference type="PIRSF" id="PIRSF005859">
    <property type="entry name" value="PBR"/>
    <property type="match status" value="1"/>
</dbReference>
<evidence type="ECO:0000256" key="6">
    <source>
        <dbReference type="SAM" id="Phobius"/>
    </source>
</evidence>
<dbReference type="OrthoDB" id="9795496at2"/>
<dbReference type="CDD" id="cd15904">
    <property type="entry name" value="TSPO_MBR"/>
    <property type="match status" value="1"/>
</dbReference>
<evidence type="ECO:0000256" key="1">
    <source>
        <dbReference type="ARBA" id="ARBA00004141"/>
    </source>
</evidence>
<evidence type="ECO:0000256" key="3">
    <source>
        <dbReference type="ARBA" id="ARBA00022692"/>
    </source>
</evidence>
<sequence>MRIKTLGATAAAVGATAIVGGAATSRDVNSPWYARLRKPSYQPPPKVFPIVWPLLYTDLALVSTDTIDHLADTGEEQAARSYSAALGLNLVLNAGWSWVFFNRHRPGLAALTAGALTASSLDLTRRAVQTRGVRGGPLAAYPAWCAFATVLSTHIWWLNCRR</sequence>
<keyword evidence="5 6" id="KW-0472">Membrane</keyword>